<evidence type="ECO:0000256" key="4">
    <source>
        <dbReference type="PROSITE-ProRule" id="PRU00091"/>
    </source>
</evidence>
<evidence type="ECO:0000313" key="8">
    <source>
        <dbReference type="Proteomes" id="UP000481153"/>
    </source>
</evidence>
<evidence type="ECO:0000256" key="5">
    <source>
        <dbReference type="SAM" id="MobiDB-lite"/>
    </source>
</evidence>
<dbReference type="PANTHER" id="PTHR13510:SF44">
    <property type="entry name" value="RABENOSYN-5"/>
    <property type="match status" value="1"/>
</dbReference>
<keyword evidence="8" id="KW-1185">Reference proteome</keyword>
<evidence type="ECO:0000256" key="3">
    <source>
        <dbReference type="ARBA" id="ARBA00022833"/>
    </source>
</evidence>
<feature type="compositionally biased region" description="Polar residues" evidence="5">
    <location>
        <begin position="381"/>
        <end position="391"/>
    </location>
</feature>
<dbReference type="InterPro" id="IPR023393">
    <property type="entry name" value="START-like_dom_sf"/>
</dbReference>
<dbReference type="AlphaFoldDB" id="A0A6G0XM08"/>
<evidence type="ECO:0000256" key="1">
    <source>
        <dbReference type="ARBA" id="ARBA00022723"/>
    </source>
</evidence>
<feature type="domain" description="FYVE-type" evidence="6">
    <location>
        <begin position="279"/>
        <end position="340"/>
    </location>
</feature>
<accession>A0A6G0XM08</accession>
<dbReference type="CDD" id="cd00065">
    <property type="entry name" value="FYVE_like_SF"/>
    <property type="match status" value="1"/>
</dbReference>
<dbReference type="Proteomes" id="UP000481153">
    <property type="component" value="Unassembled WGS sequence"/>
</dbReference>
<keyword evidence="2 4" id="KW-0863">Zinc-finger</keyword>
<evidence type="ECO:0000256" key="2">
    <source>
        <dbReference type="ARBA" id="ARBA00022771"/>
    </source>
</evidence>
<dbReference type="EMBL" id="VJMJ01000037">
    <property type="protein sequence ID" value="KAF0741416.1"/>
    <property type="molecule type" value="Genomic_DNA"/>
</dbReference>
<sequence length="443" mass="50086">MPWRDLNKGSFQCPPLSAFDHEALLSQAKAACKHLVVIATTADSVPIDRIALNNKTGRHATFRKIKDTVDPSLEGVHAHTRVRAAIGEVADFFHLNSQTKLEDYDHVMKDWVVKLTTLYTLVDRSNSIGGNKSLHSLSVIWKVTKMATTSPRDLCLLDYHDDFTFYDNATGQVRRGWARCIHSIDLPCCPDLEERCGLKRTTVVRSGHVFIESSEPGELDYYKVHITVPRNDSFRHISEMFYRTMLKFYSSSMLKLEEHFIRKRIKPLLDLPVSRFPNKADADYCLHCFARFNWLTTRRQCRICGDVTCNKCCVKWSIRLDTHKHAIKVDVCQECSSGDSKRDALGAKSSATSSTILGPHSKRQGQRSCPILERPQPARVSPSSELETFSSRASERVEQLKDVLGSQSSSNSSGDIIENFVLLLSPGRWRESLQDKSVEALPV</sequence>
<dbReference type="GO" id="GO:0008270">
    <property type="term" value="F:zinc ion binding"/>
    <property type="evidence" value="ECO:0007669"/>
    <property type="project" value="UniProtKB-KW"/>
</dbReference>
<organism evidence="7 8">
    <name type="scientific">Aphanomyces euteiches</name>
    <dbReference type="NCBI Taxonomy" id="100861"/>
    <lineage>
        <taxon>Eukaryota</taxon>
        <taxon>Sar</taxon>
        <taxon>Stramenopiles</taxon>
        <taxon>Oomycota</taxon>
        <taxon>Saprolegniomycetes</taxon>
        <taxon>Saprolegniales</taxon>
        <taxon>Verrucalvaceae</taxon>
        <taxon>Aphanomyces</taxon>
    </lineage>
</organism>
<dbReference type="SUPFAM" id="SSF57903">
    <property type="entry name" value="FYVE/PHD zinc finger"/>
    <property type="match status" value="1"/>
</dbReference>
<dbReference type="PANTHER" id="PTHR13510">
    <property type="entry name" value="FYVE-FINGER-CONTAINING RAB5 EFFECTOR PROTEIN RABENOSYN-5-RELATED"/>
    <property type="match status" value="1"/>
</dbReference>
<dbReference type="SMART" id="SM00064">
    <property type="entry name" value="FYVE"/>
    <property type="match status" value="1"/>
</dbReference>
<dbReference type="VEuPathDB" id="FungiDB:AeMF1_015735"/>
<dbReference type="InterPro" id="IPR017455">
    <property type="entry name" value="Znf_FYVE-rel"/>
</dbReference>
<proteinExistence type="predicted"/>
<dbReference type="InterPro" id="IPR000306">
    <property type="entry name" value="Znf_FYVE"/>
</dbReference>
<dbReference type="InterPro" id="IPR052727">
    <property type="entry name" value="Rab4/Rab5_effector"/>
</dbReference>
<dbReference type="Pfam" id="PF01363">
    <property type="entry name" value="FYVE"/>
    <property type="match status" value="1"/>
</dbReference>
<dbReference type="Gene3D" id="3.30.530.20">
    <property type="match status" value="1"/>
</dbReference>
<dbReference type="Gene3D" id="3.30.40.10">
    <property type="entry name" value="Zinc/RING finger domain, C3HC4 (zinc finger)"/>
    <property type="match status" value="1"/>
</dbReference>
<evidence type="ECO:0000259" key="6">
    <source>
        <dbReference type="PROSITE" id="PS50178"/>
    </source>
</evidence>
<dbReference type="PROSITE" id="PS50178">
    <property type="entry name" value="ZF_FYVE"/>
    <property type="match status" value="1"/>
</dbReference>
<evidence type="ECO:0000313" key="7">
    <source>
        <dbReference type="EMBL" id="KAF0741416.1"/>
    </source>
</evidence>
<reference evidence="7 8" key="1">
    <citation type="submission" date="2019-07" db="EMBL/GenBank/DDBJ databases">
        <title>Genomics analysis of Aphanomyces spp. identifies a new class of oomycete effector associated with host adaptation.</title>
        <authorList>
            <person name="Gaulin E."/>
        </authorList>
    </citation>
    <scope>NUCLEOTIDE SEQUENCE [LARGE SCALE GENOMIC DNA]</scope>
    <source>
        <strain evidence="7 8">ATCC 201684</strain>
    </source>
</reference>
<keyword evidence="3" id="KW-0862">Zinc</keyword>
<keyword evidence="1" id="KW-0479">Metal-binding</keyword>
<protein>
    <recommendedName>
        <fullName evidence="6">FYVE-type domain-containing protein</fullName>
    </recommendedName>
</protein>
<dbReference type="InterPro" id="IPR013083">
    <property type="entry name" value="Znf_RING/FYVE/PHD"/>
</dbReference>
<feature type="region of interest" description="Disordered" evidence="5">
    <location>
        <begin position="348"/>
        <end position="391"/>
    </location>
</feature>
<dbReference type="InterPro" id="IPR011011">
    <property type="entry name" value="Znf_FYVE_PHD"/>
</dbReference>
<gene>
    <name evidence="7" type="ORF">Ae201684_003521</name>
</gene>
<name>A0A6G0XM08_9STRA</name>
<comment type="caution">
    <text evidence="7">The sequence shown here is derived from an EMBL/GenBank/DDBJ whole genome shotgun (WGS) entry which is preliminary data.</text>
</comment>